<dbReference type="PANTHER" id="PTHR43245">
    <property type="entry name" value="BIFUNCTIONAL POLYMYXIN RESISTANCE PROTEIN ARNA"/>
    <property type="match status" value="1"/>
</dbReference>
<dbReference type="Gene3D" id="3.40.50.720">
    <property type="entry name" value="NAD(P)-binding Rossmann-like Domain"/>
    <property type="match status" value="1"/>
</dbReference>
<dbReference type="SUPFAM" id="SSF51735">
    <property type="entry name" value="NAD(P)-binding Rossmann-fold domains"/>
    <property type="match status" value="1"/>
</dbReference>
<keyword evidence="2" id="KW-0413">Isomerase</keyword>
<protein>
    <submittedName>
        <fullName evidence="2">UDP-glucose 4-epimerase</fullName>
        <ecNumber evidence="2">5.1.3.2</ecNumber>
    </submittedName>
</protein>
<proteinExistence type="predicted"/>
<name>A0A5J4QJS0_9ZZZZ</name>
<comment type="caution">
    <text evidence="2">The sequence shown here is derived from an EMBL/GenBank/DDBJ whole genome shotgun (WGS) entry which is preliminary data.</text>
</comment>
<dbReference type="EMBL" id="SNRY01003274">
    <property type="protein sequence ID" value="KAA6321569.1"/>
    <property type="molecule type" value="Genomic_DNA"/>
</dbReference>
<organism evidence="2">
    <name type="scientific">termite gut metagenome</name>
    <dbReference type="NCBI Taxonomy" id="433724"/>
    <lineage>
        <taxon>unclassified sequences</taxon>
        <taxon>metagenomes</taxon>
        <taxon>organismal metagenomes</taxon>
    </lineage>
</organism>
<dbReference type="PANTHER" id="PTHR43245:SF58">
    <property type="entry name" value="BLL5923 PROTEIN"/>
    <property type="match status" value="1"/>
</dbReference>
<sequence>MATILITGASGFIGSFMTEEALNRSMSVWAGIRQSSSKRYLSNRNIRFIELDFAHSDILRQQLSLHKAANGVFDYIIHCAGTTKCVNKKDFENTNYLQTKYFVNTLLELDMVPLQFVFISTLSIFGPIHERDYAPIKENDIPAPNTFYAISKLKAERYMQNIPDFPYVFYRPTGVYGPRDKDYFLMAKSVKEHIDFSAGYKRQDITFIYVKDLVKAVFLGIDKHVSRRAYLISDGKTYQSRKFSDLLKTELGISFLIRLRCPLPVLKIVSLCTGFFAGLTNKNSSTLNSDKYNILKQRNWQCDITSAMQELGFIPDYTLEKGVKETVAWYKNEGWL</sequence>
<dbReference type="Pfam" id="PF01370">
    <property type="entry name" value="Epimerase"/>
    <property type="match status" value="1"/>
</dbReference>
<dbReference type="GO" id="GO:0003978">
    <property type="term" value="F:UDP-glucose 4-epimerase activity"/>
    <property type="evidence" value="ECO:0007669"/>
    <property type="project" value="UniProtKB-EC"/>
</dbReference>
<feature type="domain" description="NAD-dependent epimerase/dehydratase" evidence="1">
    <location>
        <begin position="4"/>
        <end position="230"/>
    </location>
</feature>
<accession>A0A5J4QJS0</accession>
<evidence type="ECO:0000259" key="1">
    <source>
        <dbReference type="Pfam" id="PF01370"/>
    </source>
</evidence>
<dbReference type="InterPro" id="IPR036291">
    <property type="entry name" value="NAD(P)-bd_dom_sf"/>
</dbReference>
<evidence type="ECO:0000313" key="2">
    <source>
        <dbReference type="EMBL" id="KAA6321569.1"/>
    </source>
</evidence>
<dbReference type="AlphaFoldDB" id="A0A5J4QJS0"/>
<dbReference type="InterPro" id="IPR050177">
    <property type="entry name" value="Lipid_A_modif_metabolic_enz"/>
</dbReference>
<gene>
    <name evidence="2" type="ORF">EZS27_028792</name>
</gene>
<dbReference type="InterPro" id="IPR001509">
    <property type="entry name" value="Epimerase_deHydtase"/>
</dbReference>
<reference evidence="2" key="1">
    <citation type="submission" date="2019-03" db="EMBL/GenBank/DDBJ databases">
        <title>Single cell metagenomics reveals metabolic interactions within the superorganism composed of flagellate Streblomastix strix and complex community of Bacteroidetes bacteria on its surface.</title>
        <authorList>
            <person name="Treitli S.C."/>
            <person name="Kolisko M."/>
            <person name="Husnik F."/>
            <person name="Keeling P."/>
            <person name="Hampl V."/>
        </authorList>
    </citation>
    <scope>NUCLEOTIDE SEQUENCE</scope>
    <source>
        <strain evidence="2">STM</strain>
    </source>
</reference>
<dbReference type="EC" id="5.1.3.2" evidence="2"/>